<dbReference type="AlphaFoldDB" id="A0A017RTK4"/>
<protein>
    <submittedName>
        <fullName evidence="2">DNA-binding protein</fullName>
    </submittedName>
</protein>
<dbReference type="GO" id="GO:0003677">
    <property type="term" value="F:DNA binding"/>
    <property type="evidence" value="ECO:0007669"/>
    <property type="project" value="UniProtKB-KW"/>
</dbReference>
<dbReference type="EMBL" id="AZQP01000031">
    <property type="protein sequence ID" value="EYE87992.1"/>
    <property type="molecule type" value="Genomic_DNA"/>
</dbReference>
<keyword evidence="2" id="KW-0238">DNA-binding</keyword>
<reference evidence="2 3" key="1">
    <citation type="journal article" date="2014" name="Genome Announc.">
        <title>Draft Genome Sequence of Fervidicella metallireducens Strain AeBT, an Iron-Reducing Thermoanaerobe from the Great Artesian Basin.</title>
        <authorList>
            <person name="Patel B.K."/>
        </authorList>
    </citation>
    <scope>NUCLEOTIDE SEQUENCE [LARGE SCALE GENOMIC DNA]</scope>
    <source>
        <strain evidence="2 3">AeB</strain>
    </source>
</reference>
<dbReference type="OrthoDB" id="1653613at2"/>
<keyword evidence="3" id="KW-1185">Reference proteome</keyword>
<feature type="domain" description="DUF6471" evidence="1">
    <location>
        <begin position="2"/>
        <end position="55"/>
    </location>
</feature>
<dbReference type="InterPro" id="IPR010982">
    <property type="entry name" value="Lambda_DNA-bd_dom_sf"/>
</dbReference>
<gene>
    <name evidence="2" type="ORF">Q428_10060</name>
</gene>
<organism evidence="2 3">
    <name type="scientific">Fervidicella metallireducens AeB</name>
    <dbReference type="NCBI Taxonomy" id="1403537"/>
    <lineage>
        <taxon>Bacteria</taxon>
        <taxon>Bacillati</taxon>
        <taxon>Bacillota</taxon>
        <taxon>Clostridia</taxon>
        <taxon>Eubacteriales</taxon>
        <taxon>Clostridiaceae</taxon>
        <taxon>Fervidicella</taxon>
    </lineage>
</organism>
<dbReference type="InterPro" id="IPR045526">
    <property type="entry name" value="DUF6471"/>
</dbReference>
<dbReference type="RefSeq" id="WP_011838251.1">
    <property type="nucleotide sequence ID" value="NZ_AZQP01000031.1"/>
</dbReference>
<dbReference type="Pfam" id="PF20075">
    <property type="entry name" value="DUF6471"/>
    <property type="match status" value="1"/>
</dbReference>
<dbReference type="Proteomes" id="UP000019681">
    <property type="component" value="Unassembled WGS sequence"/>
</dbReference>
<dbReference type="SUPFAM" id="SSF47413">
    <property type="entry name" value="lambda repressor-like DNA-binding domains"/>
    <property type="match status" value="1"/>
</dbReference>
<accession>A0A017RTK4</accession>
<dbReference type="GeneID" id="35803023"/>
<name>A0A017RTK4_9CLOT</name>
<sequence>MKISEQIKVLCVRSNISVAELARRLGKSPQNLNSKLKRESFTIAELEQIAEAVEAKFERNFILTNGEKV</sequence>
<comment type="caution">
    <text evidence="2">The sequence shown here is derived from an EMBL/GenBank/DDBJ whole genome shotgun (WGS) entry which is preliminary data.</text>
</comment>
<evidence type="ECO:0000313" key="3">
    <source>
        <dbReference type="Proteomes" id="UP000019681"/>
    </source>
</evidence>
<evidence type="ECO:0000313" key="2">
    <source>
        <dbReference type="EMBL" id="EYE87992.1"/>
    </source>
</evidence>
<dbReference type="STRING" id="1403537.Q428_10060"/>
<proteinExistence type="predicted"/>
<evidence type="ECO:0000259" key="1">
    <source>
        <dbReference type="Pfam" id="PF20075"/>
    </source>
</evidence>